<dbReference type="InterPro" id="IPR011060">
    <property type="entry name" value="RibuloseP-bd_barrel"/>
</dbReference>
<comment type="similarity">
    <text evidence="8">Belongs to the TrpC family.</text>
</comment>
<gene>
    <name evidence="8" type="primary">trpC</name>
    <name evidence="10" type="ORF">J2S04_001071</name>
</gene>
<dbReference type="CDD" id="cd00331">
    <property type="entry name" value="IGPS"/>
    <property type="match status" value="1"/>
</dbReference>
<dbReference type="Gene3D" id="3.20.20.70">
    <property type="entry name" value="Aldolase class I"/>
    <property type="match status" value="1"/>
</dbReference>
<dbReference type="PANTHER" id="PTHR22854">
    <property type="entry name" value="TRYPTOPHAN BIOSYNTHESIS PROTEIN"/>
    <property type="match status" value="1"/>
</dbReference>
<keyword evidence="6 8" id="KW-0057">Aromatic amino acid biosynthesis</keyword>
<evidence type="ECO:0000256" key="8">
    <source>
        <dbReference type="HAMAP-Rule" id="MF_00134"/>
    </source>
</evidence>
<evidence type="ECO:0000256" key="6">
    <source>
        <dbReference type="ARBA" id="ARBA00023141"/>
    </source>
</evidence>
<evidence type="ECO:0000259" key="9">
    <source>
        <dbReference type="Pfam" id="PF00218"/>
    </source>
</evidence>
<keyword evidence="4 8" id="KW-0210">Decarboxylase</keyword>
<dbReference type="EC" id="4.1.1.48" evidence="8"/>
<comment type="caution">
    <text evidence="10">The sequence shown here is derived from an EMBL/GenBank/DDBJ whole genome shotgun (WGS) entry which is preliminary data.</text>
</comment>
<dbReference type="HAMAP" id="MF_00134_B">
    <property type="entry name" value="IGPS_B"/>
    <property type="match status" value="1"/>
</dbReference>
<evidence type="ECO:0000313" key="10">
    <source>
        <dbReference type="EMBL" id="MDP9728139.1"/>
    </source>
</evidence>
<keyword evidence="7 8" id="KW-0456">Lyase</keyword>
<keyword evidence="3 8" id="KW-0028">Amino-acid biosynthesis</keyword>
<keyword evidence="5 8" id="KW-0822">Tryptophan biosynthesis</keyword>
<evidence type="ECO:0000256" key="5">
    <source>
        <dbReference type="ARBA" id="ARBA00022822"/>
    </source>
</evidence>
<accession>A0ABT9LV59</accession>
<evidence type="ECO:0000313" key="11">
    <source>
        <dbReference type="Proteomes" id="UP001229209"/>
    </source>
</evidence>
<name>A0ABT9LV59_9BACL</name>
<organism evidence="10 11">
    <name type="scientific">Alicyclobacillus tolerans</name>
    <dbReference type="NCBI Taxonomy" id="90970"/>
    <lineage>
        <taxon>Bacteria</taxon>
        <taxon>Bacillati</taxon>
        <taxon>Bacillota</taxon>
        <taxon>Bacilli</taxon>
        <taxon>Bacillales</taxon>
        <taxon>Alicyclobacillaceae</taxon>
        <taxon>Alicyclobacillus</taxon>
    </lineage>
</organism>
<dbReference type="InterPro" id="IPR013785">
    <property type="entry name" value="Aldolase_TIM"/>
</dbReference>
<dbReference type="InterPro" id="IPR045186">
    <property type="entry name" value="Indole-3-glycerol_P_synth"/>
</dbReference>
<sequence>MSSFLEEILRVKEQEVTALPDRPTFERNITLKPSLRKRLLESDHLQIVAEFKRASPSKGIIADTLLPVERAKRYEDAGAAAVSVLTDQTFFRGSLQDLREIAESVQIPVLRKDFIISEKQLREAHAAGADIVLLIVAALSSERLAELRHFAAELGLETLIEVHNERELETALAVEPDILGINNRNLHTFEVSLQTTEQLMTQIPSSIPVLSESGMATPDDAQRVAIAGVSGLLIGETLMRQGDDQLPGVLRGFQVKRFPLVKGSY</sequence>
<evidence type="ECO:0000256" key="1">
    <source>
        <dbReference type="ARBA" id="ARBA00001633"/>
    </source>
</evidence>
<dbReference type="PANTHER" id="PTHR22854:SF2">
    <property type="entry name" value="INDOLE-3-GLYCEROL-PHOSPHATE SYNTHASE"/>
    <property type="match status" value="1"/>
</dbReference>
<dbReference type="RefSeq" id="WP_306953743.1">
    <property type="nucleotide sequence ID" value="NZ_JAURUO010000005.1"/>
</dbReference>
<protein>
    <recommendedName>
        <fullName evidence="8">Indole-3-glycerol phosphate synthase</fullName>
        <shortName evidence="8">IGPS</shortName>
        <ecNumber evidence="8">4.1.1.48</ecNumber>
    </recommendedName>
</protein>
<dbReference type="Pfam" id="PF00218">
    <property type="entry name" value="IGPS"/>
    <property type="match status" value="1"/>
</dbReference>
<evidence type="ECO:0000256" key="2">
    <source>
        <dbReference type="ARBA" id="ARBA00004696"/>
    </source>
</evidence>
<keyword evidence="11" id="KW-1185">Reference proteome</keyword>
<dbReference type="NCBIfam" id="NF001377">
    <property type="entry name" value="PRK00278.2-4"/>
    <property type="match status" value="1"/>
</dbReference>
<comment type="pathway">
    <text evidence="2 8">Amino-acid biosynthesis; L-tryptophan biosynthesis; L-tryptophan from chorismate: step 4/5.</text>
</comment>
<dbReference type="PROSITE" id="PS00614">
    <property type="entry name" value="IGPS"/>
    <property type="match status" value="1"/>
</dbReference>
<reference evidence="10 11" key="1">
    <citation type="submission" date="2023-07" db="EMBL/GenBank/DDBJ databases">
        <title>Genomic Encyclopedia of Type Strains, Phase IV (KMG-IV): sequencing the most valuable type-strain genomes for metagenomic binning, comparative biology and taxonomic classification.</title>
        <authorList>
            <person name="Goeker M."/>
        </authorList>
    </citation>
    <scope>NUCLEOTIDE SEQUENCE [LARGE SCALE GENOMIC DNA]</scope>
    <source>
        <strain evidence="10 11">DSM 25924</strain>
    </source>
</reference>
<evidence type="ECO:0000256" key="4">
    <source>
        <dbReference type="ARBA" id="ARBA00022793"/>
    </source>
</evidence>
<evidence type="ECO:0000256" key="7">
    <source>
        <dbReference type="ARBA" id="ARBA00023239"/>
    </source>
</evidence>
<dbReference type="HAMAP" id="MF_00134_A">
    <property type="entry name" value="IGPS_A"/>
    <property type="match status" value="1"/>
</dbReference>
<dbReference type="EMBL" id="JAURUO010000005">
    <property type="protein sequence ID" value="MDP9728139.1"/>
    <property type="molecule type" value="Genomic_DNA"/>
</dbReference>
<proteinExistence type="inferred from homology"/>
<dbReference type="InterPro" id="IPR013798">
    <property type="entry name" value="Indole-3-glycerol_P_synth_dom"/>
</dbReference>
<feature type="domain" description="Indole-3-glycerol phosphate synthase" evidence="9">
    <location>
        <begin position="5"/>
        <end position="244"/>
    </location>
</feature>
<dbReference type="InterPro" id="IPR001468">
    <property type="entry name" value="Indole-3-GlycerolPSynthase_CS"/>
</dbReference>
<comment type="catalytic activity">
    <reaction evidence="1 8">
        <text>1-(2-carboxyphenylamino)-1-deoxy-D-ribulose 5-phosphate + H(+) = (1S,2R)-1-C-(indol-3-yl)glycerol 3-phosphate + CO2 + H2O</text>
        <dbReference type="Rhea" id="RHEA:23476"/>
        <dbReference type="ChEBI" id="CHEBI:15377"/>
        <dbReference type="ChEBI" id="CHEBI:15378"/>
        <dbReference type="ChEBI" id="CHEBI:16526"/>
        <dbReference type="ChEBI" id="CHEBI:58613"/>
        <dbReference type="ChEBI" id="CHEBI:58866"/>
        <dbReference type="EC" id="4.1.1.48"/>
    </reaction>
</comment>
<dbReference type="SUPFAM" id="SSF51366">
    <property type="entry name" value="Ribulose-phoshate binding barrel"/>
    <property type="match status" value="1"/>
</dbReference>
<evidence type="ECO:0000256" key="3">
    <source>
        <dbReference type="ARBA" id="ARBA00022605"/>
    </source>
</evidence>
<dbReference type="Proteomes" id="UP001229209">
    <property type="component" value="Unassembled WGS sequence"/>
</dbReference>